<dbReference type="Proteomes" id="UP000249542">
    <property type="component" value="Unassembled WGS sequence"/>
</dbReference>
<accession>A0A2W7K2E3</accession>
<dbReference type="AlphaFoldDB" id="A0A2W7K2E3"/>
<dbReference type="GO" id="GO:0005886">
    <property type="term" value="C:plasma membrane"/>
    <property type="evidence" value="ECO:0007669"/>
    <property type="project" value="UniProtKB-SubCell"/>
</dbReference>
<feature type="domain" description="Cardiolipin synthase N-terminal" evidence="7">
    <location>
        <begin position="18"/>
        <end position="58"/>
    </location>
</feature>
<evidence type="ECO:0000256" key="2">
    <source>
        <dbReference type="ARBA" id="ARBA00022475"/>
    </source>
</evidence>
<dbReference type="Pfam" id="PF13396">
    <property type="entry name" value="PLDc_N"/>
    <property type="match status" value="1"/>
</dbReference>
<evidence type="ECO:0000259" key="7">
    <source>
        <dbReference type="Pfam" id="PF13396"/>
    </source>
</evidence>
<keyword evidence="9" id="KW-1185">Reference proteome</keyword>
<feature type="transmembrane region" description="Helical" evidence="6">
    <location>
        <begin position="39"/>
        <end position="58"/>
    </location>
</feature>
<evidence type="ECO:0000256" key="5">
    <source>
        <dbReference type="ARBA" id="ARBA00023136"/>
    </source>
</evidence>
<name>A0A2W7K2E3_9FLAO</name>
<keyword evidence="4 6" id="KW-1133">Transmembrane helix</keyword>
<dbReference type="RefSeq" id="WP_111540776.1">
    <property type="nucleotide sequence ID" value="NZ_QKYV01000003.1"/>
</dbReference>
<evidence type="ECO:0000256" key="3">
    <source>
        <dbReference type="ARBA" id="ARBA00022692"/>
    </source>
</evidence>
<keyword evidence="3 6" id="KW-0812">Transmembrane</keyword>
<proteinExistence type="predicted"/>
<keyword evidence="2" id="KW-1003">Cell membrane</keyword>
<evidence type="ECO:0000256" key="1">
    <source>
        <dbReference type="ARBA" id="ARBA00004651"/>
    </source>
</evidence>
<comment type="subcellular location">
    <subcellularLocation>
        <location evidence="1">Cell membrane</location>
        <topology evidence="1">Multi-pass membrane protein</topology>
    </subcellularLocation>
</comment>
<evidence type="ECO:0000313" key="8">
    <source>
        <dbReference type="EMBL" id="PZW41780.1"/>
    </source>
</evidence>
<reference evidence="8 9" key="1">
    <citation type="submission" date="2018-06" db="EMBL/GenBank/DDBJ databases">
        <title>Genomic Encyclopedia of Archaeal and Bacterial Type Strains, Phase II (KMG-II): from individual species to whole genera.</title>
        <authorList>
            <person name="Goeker M."/>
        </authorList>
    </citation>
    <scope>NUCLEOTIDE SEQUENCE [LARGE SCALE GENOMIC DNA]</scope>
    <source>
        <strain evidence="8 9">DSM 15361</strain>
    </source>
</reference>
<protein>
    <submittedName>
        <fullName evidence="8">Phospholipase D-like protein</fullName>
    </submittedName>
</protein>
<dbReference type="EMBL" id="QKYV01000003">
    <property type="protein sequence ID" value="PZW41780.1"/>
    <property type="molecule type" value="Genomic_DNA"/>
</dbReference>
<dbReference type="InterPro" id="IPR027379">
    <property type="entry name" value="CLS_N"/>
</dbReference>
<sequence>MKLFSFIYILFLLLVFAVMVWAIVDIFKSKNLQLRYKGVLMLGVVFFPLIGSLIYFAFKKEFIKK</sequence>
<gene>
    <name evidence="8" type="ORF">LX95_01464</name>
</gene>
<feature type="transmembrane region" description="Helical" evidence="6">
    <location>
        <begin position="6"/>
        <end position="27"/>
    </location>
</feature>
<comment type="caution">
    <text evidence="8">The sequence shown here is derived from an EMBL/GenBank/DDBJ whole genome shotgun (WGS) entry which is preliminary data.</text>
</comment>
<evidence type="ECO:0000256" key="4">
    <source>
        <dbReference type="ARBA" id="ARBA00022989"/>
    </source>
</evidence>
<evidence type="ECO:0000313" key="9">
    <source>
        <dbReference type="Proteomes" id="UP000249542"/>
    </source>
</evidence>
<evidence type="ECO:0000256" key="6">
    <source>
        <dbReference type="SAM" id="Phobius"/>
    </source>
</evidence>
<organism evidence="8 9">
    <name type="scientific">Mesonia algae</name>
    <dbReference type="NCBI Taxonomy" id="213248"/>
    <lineage>
        <taxon>Bacteria</taxon>
        <taxon>Pseudomonadati</taxon>
        <taxon>Bacteroidota</taxon>
        <taxon>Flavobacteriia</taxon>
        <taxon>Flavobacteriales</taxon>
        <taxon>Flavobacteriaceae</taxon>
        <taxon>Mesonia</taxon>
    </lineage>
</organism>
<keyword evidence="5 6" id="KW-0472">Membrane</keyword>